<sequence length="314" mass="33857">MSKSEKAVKSAKDPEGRMALAEHLRELRNRLVKSLLAIIAITIVAFFYHRQITDFLIAPLPVCGPDGKPLPGDVNCALVSNIGLLSPFTVLLKVALTTGVVLSTPIWLYQLWKFVAPGLHQNERRYTLSFLGLGTPLFLAGAALAYVIMPVTAQMLISLTASGVTSILPVENYLDIITRMVLVFGFGFEFPLLLVMLNLVGVVSGKRLLGWWRGMIMAITVFAAFATPSADPLSMLGLAAPIILLYFVAVGVALLNDRRRARRNPDAGLDEDEASHLDLSVGAVDAAEGIEASAAPELPTAVPAARREQLDDIT</sequence>
<feature type="transmembrane region" description="Helical" evidence="7">
    <location>
        <begin position="31"/>
        <end position="49"/>
    </location>
</feature>
<dbReference type="AlphaFoldDB" id="A0A7W7WGC0"/>
<keyword evidence="7" id="KW-0813">Transport</keyword>
<comment type="caution">
    <text evidence="8">The sequence shown here is derived from an EMBL/GenBank/DDBJ whole genome shotgun (WGS) entry which is preliminary data.</text>
</comment>
<evidence type="ECO:0000313" key="9">
    <source>
        <dbReference type="Proteomes" id="UP000573327"/>
    </source>
</evidence>
<gene>
    <name evidence="7" type="primary">tatC</name>
    <name evidence="8" type="ORF">F4556_001000</name>
</gene>
<keyword evidence="4 7" id="KW-1133">Transmembrane helix</keyword>
<evidence type="ECO:0000256" key="5">
    <source>
        <dbReference type="ARBA" id="ARBA00023010"/>
    </source>
</evidence>
<feature type="transmembrane region" description="Helical" evidence="7">
    <location>
        <begin position="176"/>
        <end position="197"/>
    </location>
</feature>
<evidence type="ECO:0000256" key="3">
    <source>
        <dbReference type="ARBA" id="ARBA00022927"/>
    </source>
</evidence>
<evidence type="ECO:0000256" key="4">
    <source>
        <dbReference type="ARBA" id="ARBA00022989"/>
    </source>
</evidence>
<proteinExistence type="inferred from homology"/>
<comment type="similarity">
    <text evidence="7">Belongs to the TatC family.</text>
</comment>
<comment type="subunit">
    <text evidence="7">The Tat system comprises two distinct complexes: a TatABC complex, containing multiple copies of TatA, TatB and TatC subunits, and a separate TatA complex, containing only TatA subunits. Substrates initially bind to the TatABC complex, which probably triggers association of the separate TatA complex to form the active translocon.</text>
</comment>
<accession>A0A7W7WGC0</accession>
<keyword evidence="2 7" id="KW-0812">Transmembrane</keyword>
<dbReference type="EMBL" id="JACHJR010000001">
    <property type="protein sequence ID" value="MBB4945465.1"/>
    <property type="molecule type" value="Genomic_DNA"/>
</dbReference>
<organism evidence="8 9">
    <name type="scientific">Kitasatospora gansuensis</name>
    <dbReference type="NCBI Taxonomy" id="258050"/>
    <lineage>
        <taxon>Bacteria</taxon>
        <taxon>Bacillati</taxon>
        <taxon>Actinomycetota</taxon>
        <taxon>Actinomycetes</taxon>
        <taxon>Kitasatosporales</taxon>
        <taxon>Streptomycetaceae</taxon>
        <taxon>Kitasatospora</taxon>
    </lineage>
</organism>
<dbReference type="Pfam" id="PF00902">
    <property type="entry name" value="TatC"/>
    <property type="match status" value="1"/>
</dbReference>
<evidence type="ECO:0000256" key="7">
    <source>
        <dbReference type="HAMAP-Rule" id="MF_00902"/>
    </source>
</evidence>
<keyword evidence="5 7" id="KW-0811">Translocation</keyword>
<dbReference type="PANTHER" id="PTHR30371:SF0">
    <property type="entry name" value="SEC-INDEPENDENT PROTEIN TRANSLOCASE PROTEIN TATC, CHLOROPLASTIC-RELATED"/>
    <property type="match status" value="1"/>
</dbReference>
<dbReference type="GO" id="GO:0033281">
    <property type="term" value="C:TAT protein transport complex"/>
    <property type="evidence" value="ECO:0007669"/>
    <property type="project" value="UniProtKB-UniRule"/>
</dbReference>
<name>A0A7W7WGC0_9ACTN</name>
<dbReference type="InterPro" id="IPR002033">
    <property type="entry name" value="TatC"/>
</dbReference>
<comment type="function">
    <text evidence="7">Part of the twin-arginine translocation (Tat) system that transports large folded proteins containing a characteristic twin-arginine motif in their signal peptide across membranes. Together with TatB, TatC is part of a receptor directly interacting with Tat signal peptides.</text>
</comment>
<feature type="transmembrane region" description="Helical" evidence="7">
    <location>
        <begin position="90"/>
        <end position="109"/>
    </location>
</feature>
<evidence type="ECO:0000313" key="8">
    <source>
        <dbReference type="EMBL" id="MBB4945465.1"/>
    </source>
</evidence>
<dbReference type="PRINTS" id="PR01840">
    <property type="entry name" value="TATCFAMILY"/>
</dbReference>
<reference evidence="8 9" key="1">
    <citation type="submission" date="2020-08" db="EMBL/GenBank/DDBJ databases">
        <title>Sequencing the genomes of 1000 actinobacteria strains.</title>
        <authorList>
            <person name="Klenk H.-P."/>
        </authorList>
    </citation>
    <scope>NUCLEOTIDE SEQUENCE [LARGE SCALE GENOMIC DNA]</scope>
    <source>
        <strain evidence="8 9">DSM 44786</strain>
    </source>
</reference>
<dbReference type="GO" id="GO:0043953">
    <property type="term" value="P:protein transport by the Tat complex"/>
    <property type="evidence" value="ECO:0007669"/>
    <property type="project" value="UniProtKB-UniRule"/>
</dbReference>
<comment type="subcellular location">
    <subcellularLocation>
        <location evidence="7">Cell membrane</location>
        <topology evidence="7">Multi-pass membrane protein</topology>
    </subcellularLocation>
    <subcellularLocation>
        <location evidence="1">Membrane</location>
        <topology evidence="1">Multi-pass membrane protein</topology>
    </subcellularLocation>
</comment>
<dbReference type="PANTHER" id="PTHR30371">
    <property type="entry name" value="SEC-INDEPENDENT PROTEIN TRANSLOCASE PROTEIN TATC"/>
    <property type="match status" value="1"/>
</dbReference>
<keyword evidence="6 7" id="KW-0472">Membrane</keyword>
<protein>
    <recommendedName>
        <fullName evidence="7">Sec-independent protein translocase protein TatC</fullName>
    </recommendedName>
</protein>
<dbReference type="GO" id="GO:0009977">
    <property type="term" value="F:proton motive force dependent protein transmembrane transporter activity"/>
    <property type="evidence" value="ECO:0007669"/>
    <property type="project" value="TreeGrafter"/>
</dbReference>
<feature type="transmembrane region" description="Helical" evidence="7">
    <location>
        <begin position="233"/>
        <end position="255"/>
    </location>
</feature>
<keyword evidence="7" id="KW-1003">Cell membrane</keyword>
<evidence type="ECO:0000256" key="1">
    <source>
        <dbReference type="ARBA" id="ARBA00004141"/>
    </source>
</evidence>
<dbReference type="NCBIfam" id="TIGR00945">
    <property type="entry name" value="tatC"/>
    <property type="match status" value="1"/>
</dbReference>
<keyword evidence="9" id="KW-1185">Reference proteome</keyword>
<dbReference type="HAMAP" id="MF_00902">
    <property type="entry name" value="TatC"/>
    <property type="match status" value="1"/>
</dbReference>
<evidence type="ECO:0000256" key="6">
    <source>
        <dbReference type="ARBA" id="ARBA00023136"/>
    </source>
</evidence>
<dbReference type="GO" id="GO:0065002">
    <property type="term" value="P:intracellular protein transmembrane transport"/>
    <property type="evidence" value="ECO:0007669"/>
    <property type="project" value="TreeGrafter"/>
</dbReference>
<feature type="transmembrane region" description="Helical" evidence="7">
    <location>
        <begin position="130"/>
        <end position="156"/>
    </location>
</feature>
<dbReference type="Proteomes" id="UP000573327">
    <property type="component" value="Unassembled WGS sequence"/>
</dbReference>
<evidence type="ECO:0000256" key="2">
    <source>
        <dbReference type="ARBA" id="ARBA00022692"/>
    </source>
</evidence>
<feature type="transmembrane region" description="Helical" evidence="7">
    <location>
        <begin position="209"/>
        <end position="227"/>
    </location>
</feature>
<keyword evidence="3 7" id="KW-0653">Protein transport</keyword>